<dbReference type="Pfam" id="PF08818">
    <property type="entry name" value="DUF1801"/>
    <property type="match status" value="1"/>
</dbReference>
<feature type="domain" description="YdhG-like" evidence="1">
    <location>
        <begin position="22"/>
        <end position="111"/>
    </location>
</feature>
<dbReference type="InterPro" id="IPR014922">
    <property type="entry name" value="YdhG-like"/>
</dbReference>
<dbReference type="eggNOG" id="COG5646">
    <property type="taxonomic scope" value="Bacteria"/>
</dbReference>
<dbReference type="EMBL" id="CP019239">
    <property type="protein sequence ID" value="APW42064.1"/>
    <property type="molecule type" value="Genomic_DNA"/>
</dbReference>
<dbReference type="Gene3D" id="3.90.1150.200">
    <property type="match status" value="1"/>
</dbReference>
<dbReference type="SUPFAM" id="SSF159888">
    <property type="entry name" value="YdhG-like"/>
    <property type="match status" value="1"/>
</dbReference>
<keyword evidence="3" id="KW-1185">Reference proteome</keyword>
<dbReference type="KEGG" id="rsb:RS694_05630"/>
<gene>
    <name evidence="2" type="ORF">RS694_05630</name>
</gene>
<dbReference type="AlphaFoldDB" id="A0A1P8K7V8"/>
<sequence length="124" mass="14394">MTTQRPTTIAEYIQAAPAKGKPHLQRVYAILKSVAPEAEEAIKWGTPFFLEPRFLFAFSAHKAHLNFTLTEADWDVFRIELEKHKTTKNFLQVPYDQAVPEALIRTIAEHRLRVVSEREDDAFW</sequence>
<dbReference type="Proteomes" id="UP000186110">
    <property type="component" value="Chromosome"/>
</dbReference>
<evidence type="ECO:0000313" key="3">
    <source>
        <dbReference type="Proteomes" id="UP000186110"/>
    </source>
</evidence>
<evidence type="ECO:0000259" key="1">
    <source>
        <dbReference type="Pfam" id="PF08818"/>
    </source>
</evidence>
<dbReference type="RefSeq" id="WP_051391683.1">
    <property type="nucleotide sequence ID" value="NZ_CP019239.1"/>
</dbReference>
<protein>
    <recommendedName>
        <fullName evidence="1">YdhG-like domain-containing protein</fullName>
    </recommendedName>
</protein>
<reference evidence="2 3" key="1">
    <citation type="submission" date="2017-01" db="EMBL/GenBank/DDBJ databases">
        <authorList>
            <person name="Mah S.A."/>
            <person name="Swanson W.J."/>
            <person name="Moy G.W."/>
            <person name="Vacquier V.D."/>
        </authorList>
    </citation>
    <scope>NUCLEOTIDE SEQUENCE [LARGE SCALE GENOMIC DNA]</scope>
    <source>
        <strain evidence="2 3">DSM 22694</strain>
    </source>
</reference>
<proteinExistence type="predicted"/>
<organism evidence="2 3">
    <name type="scientific">Rhodoferax saidenbachensis</name>
    <dbReference type="NCBI Taxonomy" id="1484693"/>
    <lineage>
        <taxon>Bacteria</taxon>
        <taxon>Pseudomonadati</taxon>
        <taxon>Pseudomonadota</taxon>
        <taxon>Betaproteobacteria</taxon>
        <taxon>Burkholderiales</taxon>
        <taxon>Comamonadaceae</taxon>
        <taxon>Rhodoferax</taxon>
    </lineage>
</organism>
<dbReference type="STRING" id="1484693.RS694_05630"/>
<evidence type="ECO:0000313" key="2">
    <source>
        <dbReference type="EMBL" id="APW42064.1"/>
    </source>
</evidence>
<accession>A0A1P8K7V8</accession>
<name>A0A1P8K7V8_9BURK</name>